<organism evidence="1 2">
    <name type="scientific">Lasiodiplodia mahajangana</name>
    <dbReference type="NCBI Taxonomy" id="1108764"/>
    <lineage>
        <taxon>Eukaryota</taxon>
        <taxon>Fungi</taxon>
        <taxon>Dikarya</taxon>
        <taxon>Ascomycota</taxon>
        <taxon>Pezizomycotina</taxon>
        <taxon>Dothideomycetes</taxon>
        <taxon>Dothideomycetes incertae sedis</taxon>
        <taxon>Botryosphaeriales</taxon>
        <taxon>Botryosphaeriaceae</taxon>
        <taxon>Lasiodiplodia</taxon>
    </lineage>
</organism>
<dbReference type="EMBL" id="JAPUUL010000650">
    <property type="protein sequence ID" value="KAJ8129826.1"/>
    <property type="molecule type" value="Genomic_DNA"/>
</dbReference>
<proteinExistence type="predicted"/>
<protein>
    <submittedName>
        <fullName evidence="1">Uncharacterized protein</fullName>
    </submittedName>
</protein>
<accession>A0ACC2JQY3</accession>
<evidence type="ECO:0000313" key="1">
    <source>
        <dbReference type="EMBL" id="KAJ8129826.1"/>
    </source>
</evidence>
<name>A0ACC2JQY3_9PEZI</name>
<gene>
    <name evidence="1" type="ORF">O1611_g3804</name>
</gene>
<evidence type="ECO:0000313" key="2">
    <source>
        <dbReference type="Proteomes" id="UP001153332"/>
    </source>
</evidence>
<dbReference type="Proteomes" id="UP001153332">
    <property type="component" value="Unassembled WGS sequence"/>
</dbReference>
<sequence length="339" mass="38651">MGPRNKPADLERTALMKSIFSEIQSLYDAGVPFFTKENIRRVGEELDHFRRGERENGAKITMPGVNGLDYEVLVQPLVSMPPSPNQIFDGEKWTIHYKTVRLLATFWHPDIRTYDPQSAYGPMKISAVIRILDNYDPSLYEKPPVPPAEDFSIYQALEQEWKMTQHYAQLEEILTNIEIPFTLTKVIAVALGPFTIKSQITRHSFIQHAFVSTIHSILVRRGTLPASAEKYVQDPAYSSRCKDLIQSVGFTIIDDPRAWLDMDESSVLVSINADITVEDIVADLCRPGIIIWTDETECPDPRFNSRAAKMIENEYSRIRLPHNEDFGPVDMALLIRKPT</sequence>
<comment type="caution">
    <text evidence="1">The sequence shown here is derived from an EMBL/GenBank/DDBJ whole genome shotgun (WGS) entry which is preliminary data.</text>
</comment>
<reference evidence="1" key="1">
    <citation type="submission" date="2022-12" db="EMBL/GenBank/DDBJ databases">
        <title>Genome Sequence of Lasiodiplodia mahajangana.</title>
        <authorList>
            <person name="Buettner E."/>
        </authorList>
    </citation>
    <scope>NUCLEOTIDE SEQUENCE</scope>
    <source>
        <strain evidence="1">VT137</strain>
    </source>
</reference>
<keyword evidence="2" id="KW-1185">Reference proteome</keyword>